<gene>
    <name evidence="1" type="ORF">GA0070613_5506</name>
</gene>
<organism evidence="1 2">
    <name type="scientific">Micromonospora inositola</name>
    <dbReference type="NCBI Taxonomy" id="47865"/>
    <lineage>
        <taxon>Bacteria</taxon>
        <taxon>Bacillati</taxon>
        <taxon>Actinomycetota</taxon>
        <taxon>Actinomycetes</taxon>
        <taxon>Micromonosporales</taxon>
        <taxon>Micromonosporaceae</taxon>
        <taxon>Micromonospora</taxon>
    </lineage>
</organism>
<proteinExistence type="predicted"/>
<sequence>MRFSVVETGYDQRQVDSCLDELGIRLTRLAARAESAAGAGREWDQIRQEATHLCDLLDRRGAPDAGDVAAVRTGATAVEREADGLLALARGELDAARAEARLVRERAYAEAVQARRDFEAALLARRRREARVDDLLAGLTVHPVPADTPTAAAAVPGNGVPATRVATAATDAPVEPPSERSAA</sequence>
<reference evidence="2" key="1">
    <citation type="submission" date="2016-06" db="EMBL/GenBank/DDBJ databases">
        <authorList>
            <person name="Varghese N."/>
            <person name="Submissions Spin"/>
        </authorList>
    </citation>
    <scope>NUCLEOTIDE SEQUENCE [LARGE SCALE GENOMIC DNA]</scope>
    <source>
        <strain evidence="2">DSM 43819</strain>
    </source>
</reference>
<accession>A0A1C5JV05</accession>
<keyword evidence="2" id="KW-1185">Reference proteome</keyword>
<dbReference type="AlphaFoldDB" id="A0A1C5JV05"/>
<dbReference type="Proteomes" id="UP000198221">
    <property type="component" value="Chromosome I"/>
</dbReference>
<dbReference type="OrthoDB" id="3406104at2"/>
<name>A0A1C5JV05_9ACTN</name>
<dbReference type="RefSeq" id="WP_089014851.1">
    <property type="nucleotide sequence ID" value="NZ_LT607754.1"/>
</dbReference>
<dbReference type="EMBL" id="LT607754">
    <property type="protein sequence ID" value="SCG74317.1"/>
    <property type="molecule type" value="Genomic_DNA"/>
</dbReference>
<protein>
    <submittedName>
        <fullName evidence="1">Uncharacterized protein</fullName>
    </submittedName>
</protein>
<evidence type="ECO:0000313" key="1">
    <source>
        <dbReference type="EMBL" id="SCG74317.1"/>
    </source>
</evidence>
<evidence type="ECO:0000313" key="2">
    <source>
        <dbReference type="Proteomes" id="UP000198221"/>
    </source>
</evidence>